<dbReference type="Pfam" id="PF07702">
    <property type="entry name" value="UTRA"/>
    <property type="match status" value="1"/>
</dbReference>
<keyword evidence="2" id="KW-0238">DNA-binding</keyword>
<dbReference type="InterPro" id="IPR036390">
    <property type="entry name" value="WH_DNA-bd_sf"/>
</dbReference>
<dbReference type="SMART" id="SM00345">
    <property type="entry name" value="HTH_GNTR"/>
    <property type="match status" value="1"/>
</dbReference>
<dbReference type="Pfam" id="PF00392">
    <property type="entry name" value="GntR"/>
    <property type="match status" value="1"/>
</dbReference>
<dbReference type="PANTHER" id="PTHR44846">
    <property type="entry name" value="MANNOSYL-D-GLYCERATE TRANSPORT/METABOLISM SYSTEM REPRESSOR MNGR-RELATED"/>
    <property type="match status" value="1"/>
</dbReference>
<keyword evidence="1" id="KW-0805">Transcription regulation</keyword>
<dbReference type="InterPro" id="IPR011663">
    <property type="entry name" value="UTRA"/>
</dbReference>
<dbReference type="EMBL" id="JAAGOA010000006">
    <property type="protein sequence ID" value="NEE00500.1"/>
    <property type="molecule type" value="Genomic_DNA"/>
</dbReference>
<evidence type="ECO:0000256" key="1">
    <source>
        <dbReference type="ARBA" id="ARBA00023015"/>
    </source>
</evidence>
<dbReference type="InterPro" id="IPR036388">
    <property type="entry name" value="WH-like_DNA-bd_sf"/>
</dbReference>
<dbReference type="InterPro" id="IPR050679">
    <property type="entry name" value="Bact_HTH_transcr_reg"/>
</dbReference>
<reference evidence="5 6" key="1">
    <citation type="submission" date="2020-02" db="EMBL/GenBank/DDBJ databases">
        <authorList>
            <person name="Li X.-J."/>
            <person name="Han X.-M."/>
        </authorList>
    </citation>
    <scope>NUCLEOTIDE SEQUENCE [LARGE SCALE GENOMIC DNA]</scope>
    <source>
        <strain evidence="5 6">CCTCC AB 2017055</strain>
    </source>
</reference>
<dbReference type="GO" id="GO:0045892">
    <property type="term" value="P:negative regulation of DNA-templated transcription"/>
    <property type="evidence" value="ECO:0007669"/>
    <property type="project" value="TreeGrafter"/>
</dbReference>
<dbReference type="Gene3D" id="1.10.10.10">
    <property type="entry name" value="Winged helix-like DNA-binding domain superfamily/Winged helix DNA-binding domain"/>
    <property type="match status" value="1"/>
</dbReference>
<dbReference type="RefSeq" id="WP_163736375.1">
    <property type="nucleotide sequence ID" value="NZ_JAAGOA010000006.1"/>
</dbReference>
<evidence type="ECO:0000256" key="2">
    <source>
        <dbReference type="ARBA" id="ARBA00023125"/>
    </source>
</evidence>
<protein>
    <submittedName>
        <fullName evidence="5">GntR family transcriptional regulator</fullName>
    </submittedName>
</protein>
<dbReference type="InterPro" id="IPR028978">
    <property type="entry name" value="Chorismate_lyase_/UTRA_dom_sf"/>
</dbReference>
<evidence type="ECO:0000259" key="4">
    <source>
        <dbReference type="PROSITE" id="PS50949"/>
    </source>
</evidence>
<name>A0A6L9S958_9ACTN</name>
<dbReference type="AlphaFoldDB" id="A0A6L9S958"/>
<dbReference type="GO" id="GO:0003677">
    <property type="term" value="F:DNA binding"/>
    <property type="evidence" value="ECO:0007669"/>
    <property type="project" value="UniProtKB-KW"/>
</dbReference>
<dbReference type="PANTHER" id="PTHR44846:SF17">
    <property type="entry name" value="GNTR-FAMILY TRANSCRIPTIONAL REGULATOR"/>
    <property type="match status" value="1"/>
</dbReference>
<organism evidence="5 6">
    <name type="scientific">Phytoactinopolyspora halotolerans</name>
    <dbReference type="NCBI Taxonomy" id="1981512"/>
    <lineage>
        <taxon>Bacteria</taxon>
        <taxon>Bacillati</taxon>
        <taxon>Actinomycetota</taxon>
        <taxon>Actinomycetes</taxon>
        <taxon>Jiangellales</taxon>
        <taxon>Jiangellaceae</taxon>
        <taxon>Phytoactinopolyspora</taxon>
    </lineage>
</organism>
<dbReference type="SUPFAM" id="SSF64288">
    <property type="entry name" value="Chorismate lyase-like"/>
    <property type="match status" value="1"/>
</dbReference>
<dbReference type="Proteomes" id="UP000475214">
    <property type="component" value="Unassembled WGS sequence"/>
</dbReference>
<sequence length="251" mass="27110">MAARKFREIADRVAAEIAGLPPGTRIAGESEIGERFGVGRAAARAALLELQRRMLVRRVQGVGTFTARRIDYLISPNHAPSWSQTVRESGSVPSTVVRSCEITPMPDDVAGLLGYPPGAPCHLLRRRSFTDDLPAAWGLEWVPTDVVGELAVAVQHFGSLHVILRDMAGAEPQRAWSRASLETTEADVATELGCAPGDAAWLVESLNHDARTGRLLCLTRRWMRADAVRLIIESGTTPAPPLRSATEPPGP</sequence>
<evidence type="ECO:0000313" key="5">
    <source>
        <dbReference type="EMBL" id="NEE00500.1"/>
    </source>
</evidence>
<gene>
    <name evidence="5" type="ORF">G1H10_10000</name>
</gene>
<evidence type="ECO:0000313" key="6">
    <source>
        <dbReference type="Proteomes" id="UP000475214"/>
    </source>
</evidence>
<keyword evidence="6" id="KW-1185">Reference proteome</keyword>
<dbReference type="SUPFAM" id="SSF46785">
    <property type="entry name" value="Winged helix' DNA-binding domain"/>
    <property type="match status" value="1"/>
</dbReference>
<comment type="caution">
    <text evidence="5">The sequence shown here is derived from an EMBL/GenBank/DDBJ whole genome shotgun (WGS) entry which is preliminary data.</text>
</comment>
<keyword evidence="3" id="KW-0804">Transcription</keyword>
<dbReference type="GO" id="GO:0003700">
    <property type="term" value="F:DNA-binding transcription factor activity"/>
    <property type="evidence" value="ECO:0007669"/>
    <property type="project" value="InterPro"/>
</dbReference>
<proteinExistence type="predicted"/>
<dbReference type="InterPro" id="IPR000524">
    <property type="entry name" value="Tscrpt_reg_HTH_GntR"/>
</dbReference>
<dbReference type="SMART" id="SM00866">
    <property type="entry name" value="UTRA"/>
    <property type="match status" value="1"/>
</dbReference>
<evidence type="ECO:0000256" key="3">
    <source>
        <dbReference type="ARBA" id="ARBA00023163"/>
    </source>
</evidence>
<accession>A0A6L9S958</accession>
<dbReference type="Gene3D" id="3.40.1410.10">
    <property type="entry name" value="Chorismate lyase-like"/>
    <property type="match status" value="1"/>
</dbReference>
<feature type="domain" description="HTH gntR-type" evidence="4">
    <location>
        <begin position="3"/>
        <end position="69"/>
    </location>
</feature>
<dbReference type="PROSITE" id="PS50949">
    <property type="entry name" value="HTH_GNTR"/>
    <property type="match status" value="1"/>
</dbReference>